<evidence type="ECO:0008006" key="3">
    <source>
        <dbReference type="Google" id="ProtNLM"/>
    </source>
</evidence>
<keyword evidence="2" id="KW-1185">Reference proteome</keyword>
<accession>A0ABS5K9S9</accession>
<dbReference type="Proteomes" id="UP000721861">
    <property type="component" value="Unassembled WGS sequence"/>
</dbReference>
<comment type="caution">
    <text evidence="1">The sequence shown here is derived from an EMBL/GenBank/DDBJ whole genome shotgun (WGS) entry which is preliminary data.</text>
</comment>
<dbReference type="RefSeq" id="WP_212227868.1">
    <property type="nucleotide sequence ID" value="NZ_JAGUCN010000009.1"/>
</dbReference>
<protein>
    <recommendedName>
        <fullName evidence="3">Lipoprotein</fullName>
    </recommendedName>
</protein>
<name>A0ABS5K9S9_9BACT</name>
<dbReference type="PROSITE" id="PS51257">
    <property type="entry name" value="PROKAR_LIPOPROTEIN"/>
    <property type="match status" value="1"/>
</dbReference>
<evidence type="ECO:0000313" key="2">
    <source>
        <dbReference type="Proteomes" id="UP000721861"/>
    </source>
</evidence>
<organism evidence="1 2">
    <name type="scientific">Carboxylicivirga mesophila</name>
    <dbReference type="NCBI Taxonomy" id="1166478"/>
    <lineage>
        <taxon>Bacteria</taxon>
        <taxon>Pseudomonadati</taxon>
        <taxon>Bacteroidota</taxon>
        <taxon>Bacteroidia</taxon>
        <taxon>Marinilabiliales</taxon>
        <taxon>Marinilabiliaceae</taxon>
        <taxon>Carboxylicivirga</taxon>
    </lineage>
</organism>
<evidence type="ECO:0000313" key="1">
    <source>
        <dbReference type="EMBL" id="MBS2211637.1"/>
    </source>
</evidence>
<sequence length="403" mass="45296">MRSLVKLWVVVLSVFFIACESDEMMDAYSKHGVEHDKSVLKSSTESLNNELEQLSQTRFAAISHSMFGRLDGHEVSGNALFLKAVVEVGELMYNNASQNCYFEELMTLTFDKDYYCSLLAKEGCGVWAWDDANSTFIKVEEHETDVIFQFPATNEIPGDTALLTISDLAFYSGDFPDKGDVLEDGTVIEQALEKLHFSIKVKDELVLASNVNATFTYDGYFEVVAMTFNPTPYNLSGELGKDEQNGYWLLTFNNDADRVLGHLLDLSFDEHDEQMPVEQLINSLAIEEVVFNTTAETGELYNELLKVDDLQADSKAYAEALASALNNYAAMDVRYLNDNKIIAKAHAVPKARMDEAGSWWVDLELEFSDGSRESGEVYFDDFLAQFKLELEQMVAEFASKFGV</sequence>
<gene>
    <name evidence="1" type="ORF">KEM09_09500</name>
</gene>
<dbReference type="EMBL" id="JAGUCN010000009">
    <property type="protein sequence ID" value="MBS2211637.1"/>
    <property type="molecule type" value="Genomic_DNA"/>
</dbReference>
<reference evidence="1 2" key="1">
    <citation type="journal article" date="2014" name="Int. J. Syst. Evol. Microbiol.">
        <title>Carboxylicivirga gen. nov. in the family Marinilabiliaceae with two novel species, Carboxylicivirga mesophila sp. nov. and Carboxylicivirga taeanensis sp. nov., and reclassification of Cytophaga fermentans as Saccharicrinis fermentans gen. nov., comb. nov.</title>
        <authorList>
            <person name="Yang S.H."/>
            <person name="Seo H.S."/>
            <person name="Woo J.H."/>
            <person name="Oh H.M."/>
            <person name="Jang H."/>
            <person name="Lee J.H."/>
            <person name="Kim S.J."/>
            <person name="Kwon K.K."/>
        </authorList>
    </citation>
    <scope>NUCLEOTIDE SEQUENCE [LARGE SCALE GENOMIC DNA]</scope>
    <source>
        <strain evidence="1 2">JCM 18290</strain>
    </source>
</reference>
<proteinExistence type="predicted"/>